<evidence type="ECO:0000313" key="2">
    <source>
        <dbReference type="Proteomes" id="UP000247217"/>
    </source>
</evidence>
<dbReference type="GeneID" id="54991358"/>
<proteinExistence type="predicted"/>
<dbReference type="EMBL" id="MH051918">
    <property type="protein sequence ID" value="AWD92217.1"/>
    <property type="molecule type" value="Genomic_DNA"/>
</dbReference>
<reference evidence="1" key="1">
    <citation type="submission" date="2018-03" db="EMBL/GenBank/DDBJ databases">
        <title>Complete genome sequence analysis of Enterobacteria phage IME347.</title>
        <authorList>
            <person name="Li P."/>
            <person name="Wang J."/>
            <person name="Tong Y."/>
        </authorList>
    </citation>
    <scope>NUCLEOTIDE SEQUENCE [LARGE SCALE GENOMIC DNA]</scope>
</reference>
<dbReference type="KEGG" id="vg:54991358"/>
<sequence length="69" mass="7917">MDSDLINYEDAARDAIDGMLPNSKRVAHYRGFKGSPVKLYCEILKLSEVDTARLEAYDFKRFSITIETK</sequence>
<accession>A0A2S1GS58</accession>
<organism evidence="1">
    <name type="scientific">Escherichia phage vB_EcoS_IME347</name>
    <dbReference type="NCBI Taxonomy" id="2496546"/>
    <lineage>
        <taxon>Viruses</taxon>
        <taxon>Duplodnaviria</taxon>
        <taxon>Heunggongvirae</taxon>
        <taxon>Uroviricota</taxon>
        <taxon>Caudoviricetes</taxon>
        <taxon>Drexlerviridae</taxon>
        <taxon>Tunavirinae</taxon>
        <taxon>Badaguanvirus</taxon>
        <taxon>Badaguanvirus IME347</taxon>
    </lineage>
</organism>
<keyword evidence="2" id="KW-1185">Reference proteome</keyword>
<dbReference type="RefSeq" id="YP_009800853.1">
    <property type="nucleotide sequence ID" value="NC_047960.1"/>
</dbReference>
<dbReference type="Proteomes" id="UP000247217">
    <property type="component" value="Segment"/>
</dbReference>
<evidence type="ECO:0000313" key="1">
    <source>
        <dbReference type="EMBL" id="AWD92217.1"/>
    </source>
</evidence>
<name>A0A2S1GS58_9CAUD</name>
<protein>
    <submittedName>
        <fullName evidence="1">Uncharacterized protein</fullName>
    </submittedName>
</protein>